<comment type="similarity">
    <text evidence="1 4">Belongs to the pseudouridine synthase TruD family.</text>
</comment>
<dbReference type="EC" id="5.4.99.27" evidence="4"/>
<dbReference type="GO" id="GO:0005829">
    <property type="term" value="C:cytosol"/>
    <property type="evidence" value="ECO:0007669"/>
    <property type="project" value="TreeGrafter"/>
</dbReference>
<comment type="caution">
    <text evidence="6">The sequence shown here is derived from an EMBL/GenBank/DDBJ whole genome shotgun (WGS) entry which is preliminary data.</text>
</comment>
<dbReference type="EMBL" id="RQXV01000007">
    <property type="protein sequence ID" value="RRC98658.1"/>
    <property type="molecule type" value="Genomic_DNA"/>
</dbReference>
<dbReference type="GO" id="GO:0160150">
    <property type="term" value="F:tRNA pseudouridine(13) synthase activity"/>
    <property type="evidence" value="ECO:0007669"/>
    <property type="project" value="UniProtKB-EC"/>
</dbReference>
<dbReference type="CDD" id="cd02575">
    <property type="entry name" value="PseudoU_synth_EcTruD"/>
    <property type="match status" value="1"/>
</dbReference>
<organism evidence="6 7">
    <name type="scientific">Amphritea balenae</name>
    <dbReference type="NCBI Taxonomy" id="452629"/>
    <lineage>
        <taxon>Bacteria</taxon>
        <taxon>Pseudomonadati</taxon>
        <taxon>Pseudomonadota</taxon>
        <taxon>Gammaproteobacteria</taxon>
        <taxon>Oceanospirillales</taxon>
        <taxon>Oceanospirillaceae</taxon>
        <taxon>Amphritea</taxon>
    </lineage>
</organism>
<dbReference type="PANTHER" id="PTHR47811:SF1">
    <property type="entry name" value="TRNA PSEUDOURIDINE SYNTHASE D"/>
    <property type="match status" value="1"/>
</dbReference>
<evidence type="ECO:0000259" key="5">
    <source>
        <dbReference type="PROSITE" id="PS50984"/>
    </source>
</evidence>
<sequence>MTNFPSQLNYLYGEPVGSAVIRTEPEDFQVVENLSFEPEGSGDHIFLYIRKTGENTDWVARQLAHFCQVSPKEVGYAGKKDRHAVTEQWFSVHMPGRSPLTWSLFETDTIKVLKAVKHTRKLRLGSLTGNRFKIRLRQVTEPAALLERAQLITAGVPNYFGEQRFGHNQGNLDKGAALIAGKLKERQRNKKGLYISAVRSFLFNQQVSQRIEQSIYMVPGDGDVLMINGSQSCFQFDAEDDSIATRLASGDLHLTASMWGRGRSICTGAAAEWEKQQLQEWQELLDGLERLGLNQERRSIRLLPGNLVVEQESDDQVVLAFDLPAGSFATSVLRELVNVSSTAGQQGIESE</sequence>
<keyword evidence="7" id="KW-1185">Reference proteome</keyword>
<feature type="domain" description="TRUD" evidence="5">
    <location>
        <begin position="155"/>
        <end position="302"/>
    </location>
</feature>
<dbReference type="PROSITE" id="PS50984">
    <property type="entry name" value="TRUD"/>
    <property type="match status" value="1"/>
</dbReference>
<accession>A0A3P1SNC8</accession>
<dbReference type="InterPro" id="IPR042214">
    <property type="entry name" value="TruD_catalytic"/>
</dbReference>
<dbReference type="SUPFAM" id="SSF55120">
    <property type="entry name" value="Pseudouridine synthase"/>
    <property type="match status" value="1"/>
</dbReference>
<dbReference type="InterPro" id="IPR020119">
    <property type="entry name" value="PsdUridine_synth_TruD_CS"/>
</dbReference>
<comment type="catalytic activity">
    <reaction evidence="4">
        <text>uridine(13) in tRNA = pseudouridine(13) in tRNA</text>
        <dbReference type="Rhea" id="RHEA:42540"/>
        <dbReference type="Rhea" id="RHEA-COMP:10105"/>
        <dbReference type="Rhea" id="RHEA-COMP:10106"/>
        <dbReference type="ChEBI" id="CHEBI:65314"/>
        <dbReference type="ChEBI" id="CHEBI:65315"/>
        <dbReference type="EC" id="5.4.99.27"/>
    </reaction>
</comment>
<dbReference type="GO" id="GO:0003723">
    <property type="term" value="F:RNA binding"/>
    <property type="evidence" value="ECO:0007669"/>
    <property type="project" value="InterPro"/>
</dbReference>
<dbReference type="InterPro" id="IPR011760">
    <property type="entry name" value="PsdUridine_synth_TruD_insert"/>
</dbReference>
<evidence type="ECO:0000313" key="6">
    <source>
        <dbReference type="EMBL" id="RRC98658.1"/>
    </source>
</evidence>
<evidence type="ECO:0000313" key="7">
    <source>
        <dbReference type="Proteomes" id="UP000267535"/>
    </source>
</evidence>
<dbReference type="AlphaFoldDB" id="A0A3P1SNC8"/>
<evidence type="ECO:0000256" key="1">
    <source>
        <dbReference type="ARBA" id="ARBA00007953"/>
    </source>
</evidence>
<evidence type="ECO:0000256" key="2">
    <source>
        <dbReference type="ARBA" id="ARBA00022694"/>
    </source>
</evidence>
<reference evidence="6 7" key="1">
    <citation type="submission" date="2018-11" db="EMBL/GenBank/DDBJ databases">
        <title>The draft genome sequence of Amphritea balenae JAMM 1525T.</title>
        <authorList>
            <person name="Fang Z."/>
            <person name="Zhang Y."/>
            <person name="Han X."/>
        </authorList>
    </citation>
    <scope>NUCLEOTIDE SEQUENCE [LARGE SCALE GENOMIC DNA]</scope>
    <source>
        <strain evidence="6 7">JAMM 1525</strain>
    </source>
</reference>
<evidence type="ECO:0000256" key="4">
    <source>
        <dbReference type="HAMAP-Rule" id="MF_01082"/>
    </source>
</evidence>
<name>A0A3P1SNC8_9GAMM</name>
<dbReference type="HAMAP" id="MF_01082">
    <property type="entry name" value="TruD"/>
    <property type="match status" value="1"/>
</dbReference>
<dbReference type="InterPro" id="IPR020103">
    <property type="entry name" value="PsdUridine_synth_cat_dom_sf"/>
</dbReference>
<evidence type="ECO:0000256" key="3">
    <source>
        <dbReference type="ARBA" id="ARBA00023235"/>
    </source>
</evidence>
<keyword evidence="3 4" id="KW-0413">Isomerase</keyword>
<dbReference type="Gene3D" id="3.30.2350.20">
    <property type="entry name" value="TruD, catalytic domain"/>
    <property type="match status" value="1"/>
</dbReference>
<dbReference type="Proteomes" id="UP000267535">
    <property type="component" value="Unassembled WGS sequence"/>
</dbReference>
<gene>
    <name evidence="4" type="primary">truD</name>
    <name evidence="6" type="ORF">EHS89_13690</name>
</gene>
<dbReference type="Gene3D" id="3.30.2340.10">
    <property type="entry name" value="TruD, insertion domain"/>
    <property type="match status" value="1"/>
</dbReference>
<dbReference type="GO" id="GO:0031119">
    <property type="term" value="P:tRNA pseudouridine synthesis"/>
    <property type="evidence" value="ECO:0007669"/>
    <property type="project" value="UniProtKB-UniRule"/>
</dbReference>
<keyword evidence="2 4" id="KW-0819">tRNA processing</keyword>
<feature type="active site" description="Nucleophile" evidence="4">
    <location>
        <position position="81"/>
    </location>
</feature>
<dbReference type="InterPro" id="IPR043165">
    <property type="entry name" value="TruD_insert_sf"/>
</dbReference>
<proteinExistence type="inferred from homology"/>
<dbReference type="InterPro" id="IPR001656">
    <property type="entry name" value="PsdUridine_synth_TruD"/>
</dbReference>
<dbReference type="Pfam" id="PF01142">
    <property type="entry name" value="TruD"/>
    <property type="match status" value="2"/>
</dbReference>
<dbReference type="PROSITE" id="PS01268">
    <property type="entry name" value="UPF0024"/>
    <property type="match status" value="1"/>
</dbReference>
<protein>
    <recommendedName>
        <fullName evidence="4">tRNA pseudouridine synthase D</fullName>
        <ecNumber evidence="4">5.4.99.27</ecNumber>
    </recommendedName>
    <alternativeName>
        <fullName evidence="4">tRNA pseudouridine(13) synthase</fullName>
    </alternativeName>
    <alternativeName>
        <fullName evidence="4">tRNA pseudouridylate synthase D</fullName>
    </alternativeName>
    <alternativeName>
        <fullName evidence="4">tRNA-uridine isomerase D</fullName>
    </alternativeName>
</protein>
<comment type="function">
    <text evidence="4">Responsible for synthesis of pseudouridine from uracil-13 in transfer RNAs.</text>
</comment>
<dbReference type="InterPro" id="IPR050170">
    <property type="entry name" value="TruD_pseudoU_synthase"/>
</dbReference>
<dbReference type="PANTHER" id="PTHR47811">
    <property type="entry name" value="TRNA PSEUDOURIDINE SYNTHASE D"/>
    <property type="match status" value="1"/>
</dbReference>
<dbReference type="RefSeq" id="WP_124926719.1">
    <property type="nucleotide sequence ID" value="NZ_BMOH01000002.1"/>
</dbReference>
<dbReference type="OrthoDB" id="1550679at2"/>